<keyword evidence="1" id="KW-0472">Membrane</keyword>
<dbReference type="GO" id="GO:0033617">
    <property type="term" value="P:mitochondrial respiratory chain complex IV assembly"/>
    <property type="evidence" value="ECO:0007669"/>
    <property type="project" value="InterPro"/>
</dbReference>
<dbReference type="InterPro" id="IPR018625">
    <property type="entry name" value="Pet100"/>
</dbReference>
<organism evidence="2">
    <name type="scientific">Tetraselmis sp. GSL018</name>
    <dbReference type="NCBI Taxonomy" id="582737"/>
    <lineage>
        <taxon>Eukaryota</taxon>
        <taxon>Viridiplantae</taxon>
        <taxon>Chlorophyta</taxon>
        <taxon>core chlorophytes</taxon>
        <taxon>Chlorodendrophyceae</taxon>
        <taxon>Chlorodendrales</taxon>
        <taxon>Chlorodendraceae</taxon>
        <taxon>Tetraselmis</taxon>
    </lineage>
</organism>
<dbReference type="GO" id="GO:0005739">
    <property type="term" value="C:mitochondrion"/>
    <property type="evidence" value="ECO:0007669"/>
    <property type="project" value="InterPro"/>
</dbReference>
<dbReference type="AlphaFoldDB" id="A0A061SH86"/>
<keyword evidence="1" id="KW-0812">Transmembrane</keyword>
<name>A0A061SH86_9CHLO</name>
<proteinExistence type="predicted"/>
<keyword evidence="1" id="KW-1133">Transmembrane helix</keyword>
<sequence length="70" mass="7890">MTRLYGGGRKLEAFKFFCYLSIPIVMTWAVAGSPTNLEAIIKNRSYVVYPPAGPKPPTIEELHDFNRSTK</sequence>
<accession>A0A061SH86</accession>
<dbReference type="PANTHER" id="PTHR35700">
    <property type="entry name" value="OS07G0181800 PROTEIN"/>
    <property type="match status" value="1"/>
</dbReference>
<feature type="transmembrane region" description="Helical" evidence="1">
    <location>
        <begin position="12"/>
        <end position="31"/>
    </location>
</feature>
<gene>
    <name evidence="2" type="ORF">TSPGSL018_5733</name>
</gene>
<dbReference type="Pfam" id="PF09803">
    <property type="entry name" value="Pet100"/>
    <property type="match status" value="1"/>
</dbReference>
<dbReference type="EMBL" id="GBEZ01002639">
    <property type="protein sequence ID" value="JAC82434.1"/>
    <property type="molecule type" value="Transcribed_RNA"/>
</dbReference>
<reference evidence="2" key="1">
    <citation type="submission" date="2014-05" db="EMBL/GenBank/DDBJ databases">
        <title>The transcriptome of the halophilic microalga Tetraselmis sp. GSL018 isolated from the Great Salt Lake, Utah.</title>
        <authorList>
            <person name="Jinkerson R.E."/>
            <person name="D'Adamo S."/>
            <person name="Posewitz M.C."/>
        </authorList>
    </citation>
    <scope>NUCLEOTIDE SEQUENCE</scope>
    <source>
        <strain evidence="2">GSL018</strain>
    </source>
</reference>
<evidence type="ECO:0000256" key="1">
    <source>
        <dbReference type="SAM" id="Phobius"/>
    </source>
</evidence>
<protein>
    <submittedName>
        <fullName evidence="2">Uncharacterized protein</fullName>
    </submittedName>
</protein>
<evidence type="ECO:0000313" key="2">
    <source>
        <dbReference type="EMBL" id="JAC82434.1"/>
    </source>
</evidence>
<dbReference type="PANTHER" id="PTHR35700:SF1">
    <property type="entry name" value="OS07G0181800 PROTEIN"/>
    <property type="match status" value="1"/>
</dbReference>